<comment type="pathway">
    <text evidence="4">Polyol metabolism; myo-inositol biosynthesis; myo-inositol from D-glucose 6-phosphate: step 1/2.</text>
</comment>
<evidence type="ECO:0000256" key="8">
    <source>
        <dbReference type="ARBA" id="ARBA00022516"/>
    </source>
</evidence>
<dbReference type="GO" id="GO:0004512">
    <property type="term" value="F:inositol-3-phosphate synthase activity"/>
    <property type="evidence" value="ECO:0007669"/>
    <property type="project" value="UniProtKB-EC"/>
</dbReference>
<organism evidence="17">
    <name type="scientific">Ixodes ricinus</name>
    <name type="common">Common tick</name>
    <name type="synonym">Acarus ricinus</name>
    <dbReference type="NCBI Taxonomy" id="34613"/>
    <lineage>
        <taxon>Eukaryota</taxon>
        <taxon>Metazoa</taxon>
        <taxon>Ecdysozoa</taxon>
        <taxon>Arthropoda</taxon>
        <taxon>Chelicerata</taxon>
        <taxon>Arachnida</taxon>
        <taxon>Acari</taxon>
        <taxon>Parasitiformes</taxon>
        <taxon>Ixodida</taxon>
        <taxon>Ixodoidea</taxon>
        <taxon>Ixodidae</taxon>
        <taxon>Ixodinae</taxon>
        <taxon>Ixodes</taxon>
    </lineage>
</organism>
<comment type="subcellular location">
    <subcellularLocation>
        <location evidence="3">Cytoplasm</location>
    </subcellularLocation>
</comment>
<dbReference type="FunFam" id="3.40.50.720:FF:000069">
    <property type="entry name" value="Inositol-3-phosphate synthase 1"/>
    <property type="match status" value="1"/>
</dbReference>
<reference evidence="17" key="1">
    <citation type="journal article" date="2015" name="Sci. Rep.">
        <title>Tissue- and time-dependent transcription in Ixodes ricinus salivary glands and midguts when blood feeding on the vertebrate host.</title>
        <authorList>
            <person name="Kotsyfakis M."/>
            <person name="Schwarz A."/>
            <person name="Erhart J."/>
            <person name="Ribeiro J.M."/>
        </authorList>
    </citation>
    <scope>NUCLEOTIDE SEQUENCE</scope>
    <source>
        <tissue evidence="17">Salivary gland and midgut</tissue>
    </source>
</reference>
<evidence type="ECO:0000256" key="12">
    <source>
        <dbReference type="ARBA" id="ARBA00023209"/>
    </source>
</evidence>
<evidence type="ECO:0000256" key="3">
    <source>
        <dbReference type="ARBA" id="ARBA00004496"/>
    </source>
</evidence>
<dbReference type="Gene3D" id="3.40.50.720">
    <property type="entry name" value="NAD(P)-binding Rossmann-like Domain"/>
    <property type="match status" value="1"/>
</dbReference>
<dbReference type="GO" id="GO:0006021">
    <property type="term" value="P:inositol biosynthetic process"/>
    <property type="evidence" value="ECO:0007669"/>
    <property type="project" value="UniProtKB-UniPathway"/>
</dbReference>
<dbReference type="GO" id="GO:0008654">
    <property type="term" value="P:phospholipid biosynthetic process"/>
    <property type="evidence" value="ECO:0007669"/>
    <property type="project" value="UniProtKB-KW"/>
</dbReference>
<evidence type="ECO:0000256" key="11">
    <source>
        <dbReference type="ARBA" id="ARBA00023098"/>
    </source>
</evidence>
<evidence type="ECO:0000256" key="9">
    <source>
        <dbReference type="ARBA" id="ARBA00022550"/>
    </source>
</evidence>
<dbReference type="SUPFAM" id="SSF51735">
    <property type="entry name" value="NAD(P)-binding Rossmann-fold domains"/>
    <property type="match status" value="1"/>
</dbReference>
<dbReference type="InterPro" id="IPR036291">
    <property type="entry name" value="NAD(P)-bd_dom_sf"/>
</dbReference>
<evidence type="ECO:0000256" key="4">
    <source>
        <dbReference type="ARBA" id="ARBA00005117"/>
    </source>
</evidence>
<evidence type="ECO:0000256" key="1">
    <source>
        <dbReference type="ARBA" id="ARBA00000113"/>
    </source>
</evidence>
<keyword evidence="10" id="KW-0520">NAD</keyword>
<evidence type="ECO:0000256" key="14">
    <source>
        <dbReference type="ARBA" id="ARBA00023264"/>
    </source>
</evidence>
<keyword evidence="9" id="KW-0398">Inositol biosynthesis</keyword>
<dbReference type="AlphaFoldDB" id="V5GI20"/>
<evidence type="ECO:0000256" key="13">
    <source>
        <dbReference type="ARBA" id="ARBA00023235"/>
    </source>
</evidence>
<dbReference type="SUPFAM" id="SSF55347">
    <property type="entry name" value="Glyceraldehyde-3-phosphate dehydrogenase-like, C-terminal domain"/>
    <property type="match status" value="1"/>
</dbReference>
<dbReference type="InterPro" id="IPR002587">
    <property type="entry name" value="Myo-inos-1-P_Synthase"/>
</dbReference>
<evidence type="ECO:0000313" key="17">
    <source>
        <dbReference type="EMBL" id="JAB69890.1"/>
    </source>
</evidence>
<dbReference type="EMBL" id="GANP01014578">
    <property type="protein sequence ID" value="JAB69890.1"/>
    <property type="molecule type" value="mRNA"/>
</dbReference>
<keyword evidence="12" id="KW-0594">Phospholipid biosynthesis</keyword>
<comment type="function">
    <text evidence="15">Key enzyme in myo-inositol biosynthesis pathway that catalyzes the conversion of glucose 6-phosphate to 1-myo-inositol 1-phosphate in a NAD-dependent manner. Rate-limiting enzyme in the synthesis of all inositol-containing compounds.</text>
</comment>
<dbReference type="UniPathway" id="UPA00823">
    <property type="reaction ID" value="UER00787"/>
</dbReference>
<feature type="compositionally biased region" description="Basic and acidic residues" evidence="16">
    <location>
        <begin position="123"/>
        <end position="132"/>
    </location>
</feature>
<evidence type="ECO:0000256" key="10">
    <source>
        <dbReference type="ARBA" id="ARBA00023027"/>
    </source>
</evidence>
<name>V5GI20_IXORI</name>
<dbReference type="PANTHER" id="PTHR11510">
    <property type="entry name" value="MYO-INOSITOL-1 PHOSPHATE SYNTHASE"/>
    <property type="match status" value="1"/>
</dbReference>
<comment type="cofactor">
    <cofactor evidence="2">
        <name>NAD(+)</name>
        <dbReference type="ChEBI" id="CHEBI:57540"/>
    </cofactor>
</comment>
<evidence type="ECO:0000256" key="5">
    <source>
        <dbReference type="ARBA" id="ARBA00010813"/>
    </source>
</evidence>
<feature type="region of interest" description="Disordered" evidence="16">
    <location>
        <begin position="117"/>
        <end position="162"/>
    </location>
</feature>
<comment type="catalytic activity">
    <reaction evidence="1">
        <text>D-glucose 6-phosphate = 1D-myo-inositol 3-phosphate</text>
        <dbReference type="Rhea" id="RHEA:10716"/>
        <dbReference type="ChEBI" id="CHEBI:58401"/>
        <dbReference type="ChEBI" id="CHEBI:61548"/>
        <dbReference type="EC" id="5.5.1.4"/>
    </reaction>
</comment>
<comment type="similarity">
    <text evidence="5">Belongs to the myo-inositol 1-phosphate synthase family.</text>
</comment>
<dbReference type="EC" id="5.5.1.4" evidence="6"/>
<dbReference type="GO" id="GO:0005737">
    <property type="term" value="C:cytoplasm"/>
    <property type="evidence" value="ECO:0007669"/>
    <property type="project" value="UniProtKB-SubCell"/>
</dbReference>
<dbReference type="Pfam" id="PF07994">
    <property type="entry name" value="NAD_binding_5"/>
    <property type="match status" value="1"/>
</dbReference>
<feature type="region of interest" description="Disordered" evidence="16">
    <location>
        <begin position="42"/>
        <end position="72"/>
    </location>
</feature>
<keyword evidence="13" id="KW-0413">Isomerase</keyword>
<proteinExistence type="evidence at transcript level"/>
<feature type="region of interest" description="Disordered" evidence="16">
    <location>
        <begin position="472"/>
        <end position="496"/>
    </location>
</feature>
<evidence type="ECO:0000256" key="16">
    <source>
        <dbReference type="SAM" id="MobiDB-lite"/>
    </source>
</evidence>
<evidence type="ECO:0000256" key="15">
    <source>
        <dbReference type="ARBA" id="ARBA00025559"/>
    </source>
</evidence>
<keyword evidence="7" id="KW-0963">Cytoplasm</keyword>
<keyword evidence="14" id="KW-1208">Phospholipid metabolism</keyword>
<sequence>MTFRTKRRVPKLGVMLVGWGGNNGSTVTAATLANRMALSWRTKKRHPESQLPGLNNSSVDGEPGHGPRGRGSTCPLKDLLPMVNPNDVVFDGCDISSANLAQAMRRAKVLDVQTYRTNSGPTMEERIERPTDRGNTSNNRVCGRQPGGEGTDNVIPGTKKEQPDRIRADIRDFSKKVDKVIVLWTANTERYCDVLEGVHDTAQNLLAAIDQGHKEISPSTIFAVASVLEGCTYINGSPQNTFVPGLQELARQKRTFLAGDDFKSGQTKLKSVLVDFLVSAGIKPVSIVSYNHLGQTNDGQRNLSAPEQFRSKEISKSNVVDDMVESNPILYSPGEKPDHCVVIKYVPYVGDSKRAMDEYTSEIMLGGHNTIVVHKHLRGLLAGSPPHHRPVRLGRALRTDRVQRGRQASCRASTACCRCSRTSCQGPHGSPGSSGGECSLQSALVHRQRAPRLPRAGPVQLYGHRAQAERPFRLGPAQDAVPRGDQQEDHGQVSARSPHHCVKERDYAVLSLSRCWLIRNFLIARRVALKGAVFGRFWITWRCL</sequence>
<evidence type="ECO:0000256" key="7">
    <source>
        <dbReference type="ARBA" id="ARBA00022490"/>
    </source>
</evidence>
<keyword evidence="11" id="KW-0443">Lipid metabolism</keyword>
<protein>
    <recommendedName>
        <fullName evidence="6">inositol-3-phosphate synthase</fullName>
        <ecNumber evidence="6">5.5.1.4</ecNumber>
    </recommendedName>
</protein>
<evidence type="ECO:0000256" key="6">
    <source>
        <dbReference type="ARBA" id="ARBA00012125"/>
    </source>
</evidence>
<keyword evidence="8" id="KW-0444">Lipid biosynthesis</keyword>
<accession>V5GI20</accession>
<dbReference type="Gene3D" id="3.30.360.10">
    <property type="entry name" value="Dihydrodipicolinate Reductase, domain 2"/>
    <property type="match status" value="1"/>
</dbReference>
<evidence type="ECO:0000256" key="2">
    <source>
        <dbReference type="ARBA" id="ARBA00001911"/>
    </source>
</evidence>